<sequence>MDRVFSVEDITDHFWGSPPSPPPEIHSTTTNHHQPISYEVKMDREDYQEFLRNKLDLACKAVAITRQASGLRPQESAAVAPDIMSQLANSVQIMSQPSPTGSGTDLPMTQIKDDGEPSGKPSLPGVKKKSCVQVRSITSWSSGDQSDDDDEADGETTENMDPVDAKRMRRKLSNRISAQRSRKRKQNHQTELETQIYRVFPVHTYNVLDCPIPLKDFHDVGVSLYEHSLLLKRLSVSSQNYNDAAVDNRVLKADVETLRAKVKMAEETVKRITGFNPFLQSMSDISMSVLPAYAGGSPGASTDAAVPLQDNPKQQYYMPPSNNHMHSHNPGIPNRLVNIAQEENIQHPTMESAAVAGANKVAITSSMRCMASLEHLQKCIQGAGENQEDESCN</sequence>
<dbReference type="GO" id="GO:0003700">
    <property type="term" value="F:DNA-binding transcription factor activity"/>
    <property type="evidence" value="ECO:0007669"/>
    <property type="project" value="InterPro"/>
</dbReference>
<keyword evidence="6" id="KW-0539">Nucleus</keyword>
<dbReference type="GO" id="GO:0005634">
    <property type="term" value="C:nucleus"/>
    <property type="evidence" value="ECO:0007669"/>
    <property type="project" value="UniProtKB-SubCell"/>
</dbReference>
<keyword evidence="4" id="KW-0238">DNA-binding</keyword>
<dbReference type="GO" id="GO:0003677">
    <property type="term" value="F:DNA binding"/>
    <property type="evidence" value="ECO:0007669"/>
    <property type="project" value="UniProtKB-KW"/>
</dbReference>
<evidence type="ECO:0000256" key="5">
    <source>
        <dbReference type="ARBA" id="ARBA00023163"/>
    </source>
</evidence>
<evidence type="ECO:0000256" key="1">
    <source>
        <dbReference type="ARBA" id="ARBA00004123"/>
    </source>
</evidence>
<dbReference type="InterPro" id="IPR004827">
    <property type="entry name" value="bZIP"/>
</dbReference>
<comment type="similarity">
    <text evidence="2">Belongs to the bZIP family.</text>
</comment>
<evidence type="ECO:0000256" key="7">
    <source>
        <dbReference type="SAM" id="MobiDB-lite"/>
    </source>
</evidence>
<proteinExistence type="inferred from homology"/>
<gene>
    <name evidence="9" type="ORF">LIER_12794</name>
</gene>
<dbReference type="EMBL" id="BAABME010002511">
    <property type="protein sequence ID" value="GAA0154955.1"/>
    <property type="molecule type" value="Genomic_DNA"/>
</dbReference>
<feature type="region of interest" description="Disordered" evidence="7">
    <location>
        <begin position="1"/>
        <end position="31"/>
    </location>
</feature>
<comment type="subcellular location">
    <subcellularLocation>
        <location evidence="1">Nucleus</location>
    </subcellularLocation>
</comment>
<dbReference type="Gene3D" id="1.20.5.170">
    <property type="match status" value="1"/>
</dbReference>
<dbReference type="AlphaFoldDB" id="A0AAV3PX80"/>
<feature type="domain" description="BZIP" evidence="8">
    <location>
        <begin position="164"/>
        <end position="196"/>
    </location>
</feature>
<dbReference type="PANTHER" id="PTHR46408">
    <property type="entry name" value="BASIC LEUCINE ZIPPER 63"/>
    <property type="match status" value="1"/>
</dbReference>
<accession>A0AAV3PX80</accession>
<feature type="region of interest" description="Disordered" evidence="7">
    <location>
        <begin position="94"/>
        <end position="190"/>
    </location>
</feature>
<evidence type="ECO:0000256" key="6">
    <source>
        <dbReference type="ARBA" id="ARBA00023242"/>
    </source>
</evidence>
<keyword evidence="3" id="KW-0805">Transcription regulation</keyword>
<keyword evidence="5" id="KW-0804">Transcription</keyword>
<evidence type="ECO:0000256" key="3">
    <source>
        <dbReference type="ARBA" id="ARBA00023015"/>
    </source>
</evidence>
<keyword evidence="10" id="KW-1185">Reference proteome</keyword>
<comment type="caution">
    <text evidence="9">The sequence shown here is derived from an EMBL/GenBank/DDBJ whole genome shotgun (WGS) entry which is preliminary data.</text>
</comment>
<feature type="compositionally biased region" description="Basic and acidic residues" evidence="7">
    <location>
        <begin position="1"/>
        <end position="12"/>
    </location>
</feature>
<reference evidence="9 10" key="1">
    <citation type="submission" date="2024-01" db="EMBL/GenBank/DDBJ databases">
        <title>The complete chloroplast genome sequence of Lithospermum erythrorhizon: insights into the phylogenetic relationship among Boraginaceae species and the maternal lineages of purple gromwells.</title>
        <authorList>
            <person name="Okada T."/>
            <person name="Watanabe K."/>
        </authorList>
    </citation>
    <scope>NUCLEOTIDE SEQUENCE [LARGE SCALE GENOMIC DNA]</scope>
</reference>
<evidence type="ECO:0000313" key="10">
    <source>
        <dbReference type="Proteomes" id="UP001454036"/>
    </source>
</evidence>
<dbReference type="PROSITE" id="PS50217">
    <property type="entry name" value="BZIP"/>
    <property type="match status" value="1"/>
</dbReference>
<dbReference type="Proteomes" id="UP001454036">
    <property type="component" value="Unassembled WGS sequence"/>
</dbReference>
<dbReference type="InterPro" id="IPR020983">
    <property type="entry name" value="Basic_leucine-zipper_C"/>
</dbReference>
<dbReference type="Pfam" id="PF12498">
    <property type="entry name" value="bZIP_C"/>
    <property type="match status" value="1"/>
</dbReference>
<protein>
    <submittedName>
        <fullName evidence="9">Basic leucine zipper transcription factor</fullName>
    </submittedName>
</protein>
<dbReference type="PANTHER" id="PTHR46408:SF10">
    <property type="entry name" value="BASIC LEUCINE ZIPPER 63"/>
    <property type="match status" value="1"/>
</dbReference>
<evidence type="ECO:0000259" key="8">
    <source>
        <dbReference type="PROSITE" id="PS50217"/>
    </source>
</evidence>
<feature type="compositionally biased region" description="Acidic residues" evidence="7">
    <location>
        <begin position="145"/>
        <end position="158"/>
    </location>
</feature>
<evidence type="ECO:0000256" key="2">
    <source>
        <dbReference type="ARBA" id="ARBA00007163"/>
    </source>
</evidence>
<name>A0AAV3PX80_LITER</name>
<evidence type="ECO:0000313" key="9">
    <source>
        <dbReference type="EMBL" id="GAA0154955.1"/>
    </source>
</evidence>
<evidence type="ECO:0000256" key="4">
    <source>
        <dbReference type="ARBA" id="ARBA00023125"/>
    </source>
</evidence>
<dbReference type="InterPro" id="IPR046347">
    <property type="entry name" value="bZIP_sf"/>
</dbReference>
<dbReference type="SUPFAM" id="SSF57959">
    <property type="entry name" value="Leucine zipper domain"/>
    <property type="match status" value="1"/>
</dbReference>
<dbReference type="Pfam" id="PF00170">
    <property type="entry name" value="bZIP_1"/>
    <property type="match status" value="1"/>
</dbReference>
<organism evidence="9 10">
    <name type="scientific">Lithospermum erythrorhizon</name>
    <name type="common">Purple gromwell</name>
    <name type="synonym">Lithospermum officinale var. erythrorhizon</name>
    <dbReference type="NCBI Taxonomy" id="34254"/>
    <lineage>
        <taxon>Eukaryota</taxon>
        <taxon>Viridiplantae</taxon>
        <taxon>Streptophyta</taxon>
        <taxon>Embryophyta</taxon>
        <taxon>Tracheophyta</taxon>
        <taxon>Spermatophyta</taxon>
        <taxon>Magnoliopsida</taxon>
        <taxon>eudicotyledons</taxon>
        <taxon>Gunneridae</taxon>
        <taxon>Pentapetalae</taxon>
        <taxon>asterids</taxon>
        <taxon>lamiids</taxon>
        <taxon>Boraginales</taxon>
        <taxon>Boraginaceae</taxon>
        <taxon>Boraginoideae</taxon>
        <taxon>Lithospermeae</taxon>
        <taxon>Lithospermum</taxon>
    </lineage>
</organism>
<feature type="compositionally biased region" description="Polar residues" evidence="7">
    <location>
        <begin position="94"/>
        <end position="103"/>
    </location>
</feature>
<dbReference type="PROSITE" id="PS00036">
    <property type="entry name" value="BZIP_BASIC"/>
    <property type="match status" value="1"/>
</dbReference>